<sequence>MSELSSATRAIRVRRTPGFGRTLLTLFRKELTQNALLMGFTALALLIAYLMIFALTRNIEVRVGLSMLLFLVPLGVACFKPFWQLRTEYGQNTHYLLRALPASGLALMLAKYLWLVLEVAILGAVLLVLFLFMAVFSYGLDGIDFPPLTLLQSLELAGKALLVAALCLLPFPALALCASMLGRLASRYETLAIFGAYLGLGGLYAWLLFRLSLLKLDWPGITPSESLQQALEMRSGASVPGDYILLQVVLSALLMAVSAWMFERQDV</sequence>
<organism evidence="2 3">
    <name type="scientific">Deinobacterium chartae</name>
    <dbReference type="NCBI Taxonomy" id="521158"/>
    <lineage>
        <taxon>Bacteria</taxon>
        <taxon>Thermotogati</taxon>
        <taxon>Deinococcota</taxon>
        <taxon>Deinococci</taxon>
        <taxon>Deinococcales</taxon>
        <taxon>Deinococcaceae</taxon>
        <taxon>Deinobacterium</taxon>
    </lineage>
</organism>
<dbReference type="RefSeq" id="WP_183987579.1">
    <property type="nucleotide sequence ID" value="NZ_JACHHG010000008.1"/>
</dbReference>
<dbReference type="Proteomes" id="UP000569951">
    <property type="component" value="Unassembled WGS sequence"/>
</dbReference>
<accession>A0A841HZJ5</accession>
<comment type="caution">
    <text evidence="2">The sequence shown here is derived from an EMBL/GenBank/DDBJ whole genome shotgun (WGS) entry which is preliminary data.</text>
</comment>
<feature type="transmembrane region" description="Helical" evidence="1">
    <location>
        <begin position="121"/>
        <end position="140"/>
    </location>
</feature>
<reference evidence="2 3" key="1">
    <citation type="submission" date="2020-08" db="EMBL/GenBank/DDBJ databases">
        <title>Genomic Encyclopedia of Type Strains, Phase IV (KMG-IV): sequencing the most valuable type-strain genomes for metagenomic binning, comparative biology and taxonomic classification.</title>
        <authorList>
            <person name="Goeker M."/>
        </authorList>
    </citation>
    <scope>NUCLEOTIDE SEQUENCE [LARGE SCALE GENOMIC DNA]</scope>
    <source>
        <strain evidence="2 3">DSM 21458</strain>
    </source>
</reference>
<gene>
    <name evidence="2" type="ORF">HNR42_002252</name>
</gene>
<feature type="transmembrane region" description="Helical" evidence="1">
    <location>
        <begin position="243"/>
        <end position="262"/>
    </location>
</feature>
<feature type="transmembrane region" description="Helical" evidence="1">
    <location>
        <begin position="190"/>
        <end position="209"/>
    </location>
</feature>
<evidence type="ECO:0000313" key="3">
    <source>
        <dbReference type="Proteomes" id="UP000569951"/>
    </source>
</evidence>
<proteinExistence type="predicted"/>
<dbReference type="EMBL" id="JACHHG010000008">
    <property type="protein sequence ID" value="MBB6098817.1"/>
    <property type="molecule type" value="Genomic_DNA"/>
</dbReference>
<keyword evidence="3" id="KW-1185">Reference proteome</keyword>
<evidence type="ECO:0000313" key="2">
    <source>
        <dbReference type="EMBL" id="MBB6098817.1"/>
    </source>
</evidence>
<keyword evidence="1" id="KW-0472">Membrane</keyword>
<dbReference type="AlphaFoldDB" id="A0A841HZJ5"/>
<feature type="transmembrane region" description="Helical" evidence="1">
    <location>
        <begin position="95"/>
        <end position="114"/>
    </location>
</feature>
<evidence type="ECO:0000256" key="1">
    <source>
        <dbReference type="SAM" id="Phobius"/>
    </source>
</evidence>
<feature type="transmembrane region" description="Helical" evidence="1">
    <location>
        <begin position="63"/>
        <end position="83"/>
    </location>
</feature>
<name>A0A841HZJ5_9DEIO</name>
<feature type="transmembrane region" description="Helical" evidence="1">
    <location>
        <begin position="160"/>
        <end position="178"/>
    </location>
</feature>
<keyword evidence="1" id="KW-1133">Transmembrane helix</keyword>
<protein>
    <submittedName>
        <fullName evidence="2">Putative integral membrane protein</fullName>
    </submittedName>
</protein>
<feature type="transmembrane region" description="Helical" evidence="1">
    <location>
        <begin position="35"/>
        <end position="56"/>
    </location>
</feature>
<keyword evidence="1" id="KW-0812">Transmembrane</keyword>